<evidence type="ECO:0000313" key="2">
    <source>
        <dbReference type="EMBL" id="KAF6471554.1"/>
    </source>
</evidence>
<name>A0A7J8HGT3_MOLMO</name>
<comment type="caution">
    <text evidence="2">The sequence shown here is derived from an EMBL/GenBank/DDBJ whole genome shotgun (WGS) entry which is preliminary data.</text>
</comment>
<organism evidence="2 3">
    <name type="scientific">Molossus molossus</name>
    <name type="common">Pallas' mastiff bat</name>
    <name type="synonym">Vespertilio molossus</name>
    <dbReference type="NCBI Taxonomy" id="27622"/>
    <lineage>
        <taxon>Eukaryota</taxon>
        <taxon>Metazoa</taxon>
        <taxon>Chordata</taxon>
        <taxon>Craniata</taxon>
        <taxon>Vertebrata</taxon>
        <taxon>Euteleostomi</taxon>
        <taxon>Mammalia</taxon>
        <taxon>Eutheria</taxon>
        <taxon>Laurasiatheria</taxon>
        <taxon>Chiroptera</taxon>
        <taxon>Yangochiroptera</taxon>
        <taxon>Molossidae</taxon>
        <taxon>Molossus</taxon>
    </lineage>
</organism>
<evidence type="ECO:0000313" key="3">
    <source>
        <dbReference type="Proteomes" id="UP000550707"/>
    </source>
</evidence>
<evidence type="ECO:0000256" key="1">
    <source>
        <dbReference type="SAM" id="MobiDB-lite"/>
    </source>
</evidence>
<gene>
    <name evidence="2" type="ORF">HJG59_010945</name>
</gene>
<dbReference type="Proteomes" id="UP000550707">
    <property type="component" value="Unassembled WGS sequence"/>
</dbReference>
<sequence length="128" mass="14261">MRQQLGFQGTEPLPTCPKREILLPRSALKNTPSTTRWNRMNSPSPQGQPNTAQAQQAAEPPLWSPDHHTQHLLISHQGPSPPAGSQPRPESGGNGKDQQSRIVWSRMRLKTPECSSLMPTLYPNHEVM</sequence>
<feature type="region of interest" description="Disordered" evidence="1">
    <location>
        <begin position="1"/>
        <end position="108"/>
    </location>
</feature>
<accession>A0A7J8HGT3</accession>
<keyword evidence="3" id="KW-1185">Reference proteome</keyword>
<dbReference type="AlphaFoldDB" id="A0A7J8HGT3"/>
<feature type="compositionally biased region" description="Polar residues" evidence="1">
    <location>
        <begin position="28"/>
        <end position="56"/>
    </location>
</feature>
<dbReference type="InParanoid" id="A0A7J8HGT3"/>
<protein>
    <submittedName>
        <fullName evidence="2">Uncharacterized protein</fullName>
    </submittedName>
</protein>
<dbReference type="EMBL" id="JACASF010000006">
    <property type="protein sequence ID" value="KAF6471554.1"/>
    <property type="molecule type" value="Genomic_DNA"/>
</dbReference>
<proteinExistence type="predicted"/>
<reference evidence="2 3" key="1">
    <citation type="journal article" date="2020" name="Nature">
        <title>Six reference-quality genomes reveal evolution of bat adaptations.</title>
        <authorList>
            <person name="Jebb D."/>
            <person name="Huang Z."/>
            <person name="Pippel M."/>
            <person name="Hughes G.M."/>
            <person name="Lavrichenko K."/>
            <person name="Devanna P."/>
            <person name="Winkler S."/>
            <person name="Jermiin L.S."/>
            <person name="Skirmuntt E.C."/>
            <person name="Katzourakis A."/>
            <person name="Burkitt-Gray L."/>
            <person name="Ray D.A."/>
            <person name="Sullivan K.A.M."/>
            <person name="Roscito J.G."/>
            <person name="Kirilenko B.M."/>
            <person name="Davalos L.M."/>
            <person name="Corthals A.P."/>
            <person name="Power M.L."/>
            <person name="Jones G."/>
            <person name="Ransome R.D."/>
            <person name="Dechmann D.K.N."/>
            <person name="Locatelli A.G."/>
            <person name="Puechmaille S.J."/>
            <person name="Fedrigo O."/>
            <person name="Jarvis E.D."/>
            <person name="Hiller M."/>
            <person name="Vernes S.C."/>
            <person name="Myers E.W."/>
            <person name="Teeling E.C."/>
        </authorList>
    </citation>
    <scope>NUCLEOTIDE SEQUENCE [LARGE SCALE GENOMIC DNA]</scope>
    <source>
        <strain evidence="2">MMolMol1</strain>
        <tissue evidence="2">Muscle</tissue>
    </source>
</reference>